<dbReference type="SUPFAM" id="SSF54695">
    <property type="entry name" value="POZ domain"/>
    <property type="match status" value="1"/>
</dbReference>
<evidence type="ECO:0000313" key="3">
    <source>
        <dbReference type="EMBL" id="GBB84562.1"/>
    </source>
</evidence>
<dbReference type="GO" id="GO:0005737">
    <property type="term" value="C:cytoplasm"/>
    <property type="evidence" value="ECO:0007669"/>
    <property type="project" value="TreeGrafter"/>
</dbReference>
<dbReference type="Pfam" id="PF07534">
    <property type="entry name" value="TLD"/>
    <property type="match status" value="1"/>
</dbReference>
<dbReference type="EMBL" id="BLAL01000169">
    <property type="protein sequence ID" value="GES87601.1"/>
    <property type="molecule type" value="Genomic_DNA"/>
</dbReference>
<dbReference type="Proteomes" id="UP000247702">
    <property type="component" value="Unassembled WGS sequence"/>
</dbReference>
<dbReference type="Gene3D" id="3.30.710.10">
    <property type="entry name" value="Potassium Channel Kv1.1, Chain A"/>
    <property type="match status" value="1"/>
</dbReference>
<feature type="domain" description="BTB" evidence="1">
    <location>
        <begin position="23"/>
        <end position="96"/>
    </location>
</feature>
<protein>
    <recommendedName>
        <fullName evidence="6">BTB domain-containing protein</fullName>
    </recommendedName>
</protein>
<evidence type="ECO:0000313" key="4">
    <source>
        <dbReference type="EMBL" id="GES87601.1"/>
    </source>
</evidence>
<evidence type="ECO:0008006" key="6">
    <source>
        <dbReference type="Google" id="ProtNLM"/>
    </source>
</evidence>
<keyword evidence="5" id="KW-1185">Reference proteome</keyword>
<dbReference type="PROSITE" id="PS51886">
    <property type="entry name" value="TLDC"/>
    <property type="match status" value="1"/>
</dbReference>
<organism evidence="3 5">
    <name type="scientific">Rhizophagus clarus</name>
    <dbReference type="NCBI Taxonomy" id="94130"/>
    <lineage>
        <taxon>Eukaryota</taxon>
        <taxon>Fungi</taxon>
        <taxon>Fungi incertae sedis</taxon>
        <taxon>Mucoromycota</taxon>
        <taxon>Glomeromycotina</taxon>
        <taxon>Glomeromycetes</taxon>
        <taxon>Glomerales</taxon>
        <taxon>Glomeraceae</taxon>
        <taxon>Rhizophagus</taxon>
    </lineage>
</organism>
<feature type="domain" description="TLDc" evidence="2">
    <location>
        <begin position="296"/>
        <end position="489"/>
    </location>
</feature>
<name>A0A2Z6Q829_9GLOM</name>
<evidence type="ECO:0000259" key="1">
    <source>
        <dbReference type="PROSITE" id="PS50097"/>
    </source>
</evidence>
<evidence type="ECO:0000313" key="5">
    <source>
        <dbReference type="Proteomes" id="UP000247702"/>
    </source>
</evidence>
<accession>A0A2Z6Q829</accession>
<dbReference type="InterPro" id="IPR011333">
    <property type="entry name" value="SKP1/BTB/POZ_sf"/>
</dbReference>
<dbReference type="EMBL" id="BEXD01000128">
    <property type="protein sequence ID" value="GBB84562.1"/>
    <property type="molecule type" value="Genomic_DNA"/>
</dbReference>
<sequence>MPLISHSNLSKDFSLILNDADDYNVIIQVGENKNIKKFHAHSVILRARSSYFRIALSTRWATKKNNMITFNKPNITPTGFEMILKYIYTGELNLNKHTNEDILKLLIALDEIFLKELFKYVQYYLIENQINWVHENADFIFHTIIKLENCRLKDYCLGYIRENPRLFITPKNFLSLDKEVLFDLLKEDLQMNEIDIWKYLIKWGIEQTSGLEDNKIKWNNDNYKALKKTLNQFIPLIRYAGISHKEFFDKVIPFKAIIPKNIYEEIENFYNNNLSKTTTLAFIKNLPLRTDEIKSNIIKSKFTNVIVNWINKKDATSSHDRNDPLYKFKLIYNRSGDEIENISFKNKCKGRVASLVLIKVERSNKIFGGYSSIGFNSLGVKTRHPVVEKMGYKESSDNFIFSIEDDIFYPASFMYSKNPIVIKPNLKIGRVINRAKAMIKDRTHGFNFGCNSLSMINRTLQIKNNGIYGKILHTDEVHVIKEIETFIVTKRE</sequence>
<dbReference type="InterPro" id="IPR006571">
    <property type="entry name" value="TLDc_dom"/>
</dbReference>
<dbReference type="OrthoDB" id="408604at2759"/>
<gene>
    <name evidence="4" type="ORF">RCL2_001459300</name>
    <name evidence="3" type="ORF">RclHR1_11120006</name>
</gene>
<proteinExistence type="predicted"/>
<dbReference type="SMART" id="SM00225">
    <property type="entry name" value="BTB"/>
    <property type="match status" value="1"/>
</dbReference>
<reference evidence="4" key="2">
    <citation type="submission" date="2019-10" db="EMBL/GenBank/DDBJ databases">
        <title>Conservation and host-specific expression of non-tandemly repeated heterogenous ribosome RNA gene in arbuscular mycorrhizal fungi.</title>
        <authorList>
            <person name="Maeda T."/>
            <person name="Kobayashi Y."/>
            <person name="Nakagawa T."/>
            <person name="Ezawa T."/>
            <person name="Yamaguchi K."/>
            <person name="Bino T."/>
            <person name="Nishimoto Y."/>
            <person name="Shigenobu S."/>
            <person name="Kawaguchi M."/>
        </authorList>
    </citation>
    <scope>NUCLEOTIDE SEQUENCE</scope>
    <source>
        <strain evidence="4">HR1</strain>
    </source>
</reference>
<dbReference type="InterPro" id="IPR052407">
    <property type="entry name" value="BTB_POZ_domain_cont_9"/>
</dbReference>
<evidence type="ECO:0000259" key="2">
    <source>
        <dbReference type="PROSITE" id="PS51886"/>
    </source>
</evidence>
<dbReference type="CDD" id="cd18186">
    <property type="entry name" value="BTB_POZ_ZBTB_KLHL-like"/>
    <property type="match status" value="1"/>
</dbReference>
<comment type="caution">
    <text evidence="3">The sequence shown here is derived from an EMBL/GenBank/DDBJ whole genome shotgun (WGS) entry which is preliminary data.</text>
</comment>
<dbReference type="PANTHER" id="PTHR46306">
    <property type="entry name" value="BTB/POZ DOMAIN-CONTAINING PROTEIN 9"/>
    <property type="match status" value="1"/>
</dbReference>
<dbReference type="InterPro" id="IPR000210">
    <property type="entry name" value="BTB/POZ_dom"/>
</dbReference>
<dbReference type="AlphaFoldDB" id="A0A2Z6Q829"/>
<reference evidence="3 5" key="1">
    <citation type="submission" date="2017-11" db="EMBL/GenBank/DDBJ databases">
        <title>The genome of Rhizophagus clarus HR1 reveals common genetic basis of auxotrophy among arbuscular mycorrhizal fungi.</title>
        <authorList>
            <person name="Kobayashi Y."/>
        </authorList>
    </citation>
    <scope>NUCLEOTIDE SEQUENCE [LARGE SCALE GENOMIC DNA]</scope>
    <source>
        <strain evidence="3 5">HR1</strain>
    </source>
</reference>
<dbReference type="Pfam" id="PF00651">
    <property type="entry name" value="BTB"/>
    <property type="match status" value="1"/>
</dbReference>
<dbReference type="PROSITE" id="PS50097">
    <property type="entry name" value="BTB"/>
    <property type="match status" value="1"/>
</dbReference>
<dbReference type="Proteomes" id="UP000615446">
    <property type="component" value="Unassembled WGS sequence"/>
</dbReference>
<dbReference type="PANTHER" id="PTHR46306:SF1">
    <property type="entry name" value="BTB_POZ DOMAIN-CONTAINING PROTEIN 9"/>
    <property type="match status" value="1"/>
</dbReference>
<dbReference type="Gene3D" id="1.25.40.420">
    <property type="match status" value="1"/>
</dbReference>